<protein>
    <submittedName>
        <fullName evidence="1">Uncharacterized protein</fullName>
    </submittedName>
</protein>
<accession>A0A4D7CBJ1</accession>
<evidence type="ECO:0000313" key="2">
    <source>
        <dbReference type="Proteomes" id="UP000298714"/>
    </source>
</evidence>
<dbReference type="Proteomes" id="UP000298714">
    <property type="component" value="Chromosome"/>
</dbReference>
<sequence length="82" mass="9412">MADWLVGVAFYVAVVKQLLLLVALGIAVSSADDLFVDCAYFARRFWRWLAVYSRHAPMRAADLYAAERASWRSWCRPGTRRT</sequence>
<reference evidence="2" key="1">
    <citation type="submission" date="2019-04" db="EMBL/GenBank/DDBJ databases">
        <title>Complete genome sequence of Sphingomonas sp. W1-2-3.</title>
        <authorList>
            <person name="Im W.T."/>
        </authorList>
    </citation>
    <scope>NUCLEOTIDE SEQUENCE [LARGE SCALE GENOMIC DNA]</scope>
    <source>
        <strain evidence="2">W1-2-3</strain>
    </source>
</reference>
<dbReference type="EMBL" id="CP039704">
    <property type="protein sequence ID" value="QCI79696.1"/>
    <property type="molecule type" value="Genomic_DNA"/>
</dbReference>
<dbReference type="RefSeq" id="WP_222872518.1">
    <property type="nucleotide sequence ID" value="NZ_CP039704.1"/>
</dbReference>
<gene>
    <name evidence="1" type="ORF">E6W36_09655</name>
</gene>
<keyword evidence="2" id="KW-1185">Reference proteome</keyword>
<proteinExistence type="predicted"/>
<name>A0A4D7CBJ1_9SPHN</name>
<evidence type="ECO:0000313" key="1">
    <source>
        <dbReference type="EMBL" id="QCI79696.1"/>
    </source>
</evidence>
<organism evidence="1 2">
    <name type="scientific">Hankyongella ginsenosidimutans</name>
    <dbReference type="NCBI Taxonomy" id="1763828"/>
    <lineage>
        <taxon>Bacteria</taxon>
        <taxon>Pseudomonadati</taxon>
        <taxon>Pseudomonadota</taxon>
        <taxon>Alphaproteobacteria</taxon>
        <taxon>Sphingomonadales</taxon>
        <taxon>Sphingomonadaceae</taxon>
        <taxon>Hankyongella</taxon>
    </lineage>
</organism>
<dbReference type="KEGG" id="hgn:E6W36_09655"/>
<dbReference type="AlphaFoldDB" id="A0A4D7CBJ1"/>